<dbReference type="PANTHER" id="PTHR41786:SF1">
    <property type="entry name" value="6-HYDROXYMETHYLPTERIN DIPHOSPHOKINASE MPTE-LIKE DOMAIN-CONTAINING PROTEIN"/>
    <property type="match status" value="1"/>
</dbReference>
<reference evidence="3" key="1">
    <citation type="submission" date="2017-04" db="EMBL/GenBank/DDBJ databases">
        <authorList>
            <person name="Varghese N."/>
            <person name="Submissions S."/>
        </authorList>
    </citation>
    <scope>NUCLEOTIDE SEQUENCE [LARGE SCALE GENOMIC DNA]</scope>
    <source>
        <strain evidence="3">USBA 82</strain>
    </source>
</reference>
<accession>A0A1X7IU27</accession>
<dbReference type="PANTHER" id="PTHR41786">
    <property type="entry name" value="MOTILITY ACCESSORY FACTOR MAF"/>
    <property type="match status" value="1"/>
</dbReference>
<proteinExistence type="predicted"/>
<protein>
    <submittedName>
        <fullName evidence="2">Uncharacterized conserved protein</fullName>
    </submittedName>
</protein>
<evidence type="ECO:0000313" key="3">
    <source>
        <dbReference type="Proteomes" id="UP000193355"/>
    </source>
</evidence>
<dbReference type="RefSeq" id="WP_085543946.1">
    <property type="nucleotide sequence ID" value="NZ_FXBB01000005.1"/>
</dbReference>
<feature type="domain" description="6-hydroxymethylpterin diphosphokinase MptE-like" evidence="1">
    <location>
        <begin position="219"/>
        <end position="381"/>
    </location>
</feature>
<dbReference type="EMBL" id="FXBB01000005">
    <property type="protein sequence ID" value="SMG18631.1"/>
    <property type="molecule type" value="Genomic_DNA"/>
</dbReference>
<sequence>MIEEKLNPILVANLKALDERQPLFAQKVRDYMKNAKDRFSINARETPRGTWWSGLYEQPFFEPNSCLDATPEGTKPVLIMAGLGSPRYLTGILNNSKKRQTIVLLEPNMRMMMFALESIPFFVEGHPSNVYFMLGSEQTLIDELISQAYANRGTFVGGVLDVHSHPGEVEQASETFNASLRFYVQRIRYRMQTLGDSAEDTLLGVRQMAMAAPWIMFRERLEPLKNAFKGYHGVVLSAGPSLDKNIHLLKGMEDKLVIVAADTLLNKLSEMGIRPHFVCALERGEPTYTKYFRPMYDREDPSLKDIVLVVQSVCYPQIAGRWPGKLCVVGKESINLDREVIAGALGGSVLPSGSSVAHMAMGILSFLGVDRIALVGQDLAFGPGKVTHAGGTPWIEEKSGAELEQPISIPGALGGMVDSIVPWKLFVDTFEEMIPKISCSVWDCTEGGALIRGTEIRPLSEYLAGIDISVDNSFDRVNSGVGFAPKDRDIAEVEKKLNSIEGMFKESLDFIEEGKTLMDDLEEAIEATGEFPHQMASRMTNLLCDLSKKNPFLGYVGQSYVAILIADQSRLSLSDEDERSTWFKVHREFFQAHGIAATVFLDWIRYMRASSTLSDFFNSSNIQFPPDEEAIQAQLEPLLKKEQEEGLTIVESVMVDFLLSRVDPVSAKWSPWVLWAIGRHLHQEGRYVEASFSYQAAIEGFEGSQMGLDAATALLKDRARSLMGRDLCWIGNPQAALESLANAYSYTPEDPEIVYMLERLLERRKVDTEDMLIKQTDPDNIKYFQAMVSALEKELERLNSDTDRADVIERYLVKILQEKSSSPIDGDPIKEVGEGD</sequence>
<dbReference type="STRING" id="561720.SAMN06275492_10546"/>
<dbReference type="AlphaFoldDB" id="A0A1X7IU27"/>
<dbReference type="InterPro" id="IPR011990">
    <property type="entry name" value="TPR-like_helical_dom_sf"/>
</dbReference>
<keyword evidence="3" id="KW-1185">Reference proteome</keyword>
<name>A0A1X7IU27_9BACT</name>
<dbReference type="Proteomes" id="UP000193355">
    <property type="component" value="Unassembled WGS sequence"/>
</dbReference>
<gene>
    <name evidence="2" type="ORF">SAMN06275492_10546</name>
</gene>
<dbReference type="Pfam" id="PF01973">
    <property type="entry name" value="MptE-like"/>
    <property type="match status" value="1"/>
</dbReference>
<dbReference type="InterPro" id="IPR002826">
    <property type="entry name" value="MptE-like"/>
</dbReference>
<evidence type="ECO:0000259" key="1">
    <source>
        <dbReference type="Pfam" id="PF01973"/>
    </source>
</evidence>
<dbReference type="SUPFAM" id="SSF48452">
    <property type="entry name" value="TPR-like"/>
    <property type="match status" value="1"/>
</dbReference>
<dbReference type="OrthoDB" id="5291305at2"/>
<organism evidence="2 3">
    <name type="scientific">Dethiosulfovibrio salsuginis</name>
    <dbReference type="NCBI Taxonomy" id="561720"/>
    <lineage>
        <taxon>Bacteria</taxon>
        <taxon>Thermotogati</taxon>
        <taxon>Synergistota</taxon>
        <taxon>Synergistia</taxon>
        <taxon>Synergistales</taxon>
        <taxon>Dethiosulfovibrionaceae</taxon>
        <taxon>Dethiosulfovibrio</taxon>
    </lineage>
</organism>
<evidence type="ECO:0000313" key="2">
    <source>
        <dbReference type="EMBL" id="SMG18631.1"/>
    </source>
</evidence>
<dbReference type="Gene3D" id="1.25.40.10">
    <property type="entry name" value="Tetratricopeptide repeat domain"/>
    <property type="match status" value="1"/>
</dbReference>